<feature type="non-terminal residue" evidence="1">
    <location>
        <position position="52"/>
    </location>
</feature>
<dbReference type="EMBL" id="KK122078">
    <property type="protein sequence ID" value="KFM81877.1"/>
    <property type="molecule type" value="Genomic_DNA"/>
</dbReference>
<evidence type="ECO:0000313" key="2">
    <source>
        <dbReference type="Proteomes" id="UP000054359"/>
    </source>
</evidence>
<sequence length="52" mass="6142">MILFRLVTVSTSTSSCFISCKQLLYTYCRLGFCFMKELISPQYHTHKSDHFE</sequence>
<reference evidence="1 2" key="1">
    <citation type="submission" date="2013-11" db="EMBL/GenBank/DDBJ databases">
        <title>Genome sequencing of Stegodyphus mimosarum.</title>
        <authorList>
            <person name="Bechsgaard J."/>
        </authorList>
    </citation>
    <scope>NUCLEOTIDE SEQUENCE [LARGE SCALE GENOMIC DNA]</scope>
</reference>
<organism evidence="1 2">
    <name type="scientific">Stegodyphus mimosarum</name>
    <name type="common">African social velvet spider</name>
    <dbReference type="NCBI Taxonomy" id="407821"/>
    <lineage>
        <taxon>Eukaryota</taxon>
        <taxon>Metazoa</taxon>
        <taxon>Ecdysozoa</taxon>
        <taxon>Arthropoda</taxon>
        <taxon>Chelicerata</taxon>
        <taxon>Arachnida</taxon>
        <taxon>Araneae</taxon>
        <taxon>Araneomorphae</taxon>
        <taxon>Entelegynae</taxon>
        <taxon>Eresoidea</taxon>
        <taxon>Eresidae</taxon>
        <taxon>Stegodyphus</taxon>
    </lineage>
</organism>
<proteinExistence type="predicted"/>
<keyword evidence="2" id="KW-1185">Reference proteome</keyword>
<evidence type="ECO:0000313" key="1">
    <source>
        <dbReference type="EMBL" id="KFM81877.1"/>
    </source>
</evidence>
<accession>A0A087UWY8</accession>
<dbReference type="AlphaFoldDB" id="A0A087UWY8"/>
<protein>
    <submittedName>
        <fullName evidence="1">Uncharacterized protein</fullName>
    </submittedName>
</protein>
<dbReference type="Proteomes" id="UP000054359">
    <property type="component" value="Unassembled WGS sequence"/>
</dbReference>
<name>A0A087UWY8_STEMI</name>
<dbReference type="PROSITE" id="PS51257">
    <property type="entry name" value="PROKAR_LIPOPROTEIN"/>
    <property type="match status" value="1"/>
</dbReference>
<gene>
    <name evidence="1" type="ORF">X975_07825</name>
</gene>